<evidence type="ECO:0000313" key="2">
    <source>
        <dbReference type="Proteomes" id="UP000887116"/>
    </source>
</evidence>
<proteinExistence type="predicted"/>
<dbReference type="Proteomes" id="UP000887116">
    <property type="component" value="Unassembled WGS sequence"/>
</dbReference>
<keyword evidence="2" id="KW-1185">Reference proteome</keyword>
<comment type="caution">
    <text evidence="1">The sequence shown here is derived from an EMBL/GenBank/DDBJ whole genome shotgun (WGS) entry which is preliminary data.</text>
</comment>
<organism evidence="1 2">
    <name type="scientific">Trichonephila clavata</name>
    <name type="common">Joro spider</name>
    <name type="synonym">Nephila clavata</name>
    <dbReference type="NCBI Taxonomy" id="2740835"/>
    <lineage>
        <taxon>Eukaryota</taxon>
        <taxon>Metazoa</taxon>
        <taxon>Ecdysozoa</taxon>
        <taxon>Arthropoda</taxon>
        <taxon>Chelicerata</taxon>
        <taxon>Arachnida</taxon>
        <taxon>Araneae</taxon>
        <taxon>Araneomorphae</taxon>
        <taxon>Entelegynae</taxon>
        <taxon>Araneoidea</taxon>
        <taxon>Nephilidae</taxon>
        <taxon>Trichonephila</taxon>
    </lineage>
</organism>
<dbReference type="EMBL" id="BMAO01029294">
    <property type="protein sequence ID" value="GFR30700.1"/>
    <property type="molecule type" value="Genomic_DNA"/>
</dbReference>
<name>A0A8X6M2C4_TRICU</name>
<sequence>MADHNLLSDVFLQKVIVPRVMVGNFSRSVVPGVCSVKQCGLQKLWDAHSLLETTTPGKWQLGLINMDYWDVSGNVGFTRNDVI</sequence>
<gene>
    <name evidence="1" type="ORF">TNCT_126261</name>
</gene>
<evidence type="ECO:0000313" key="1">
    <source>
        <dbReference type="EMBL" id="GFR30700.1"/>
    </source>
</evidence>
<accession>A0A8X6M2C4</accession>
<reference evidence="1" key="1">
    <citation type="submission" date="2020-07" db="EMBL/GenBank/DDBJ databases">
        <title>Multicomponent nature underlies the extraordinary mechanical properties of spider dragline silk.</title>
        <authorList>
            <person name="Kono N."/>
            <person name="Nakamura H."/>
            <person name="Mori M."/>
            <person name="Yoshida Y."/>
            <person name="Ohtoshi R."/>
            <person name="Malay A.D."/>
            <person name="Moran D.A.P."/>
            <person name="Tomita M."/>
            <person name="Numata K."/>
            <person name="Arakawa K."/>
        </authorList>
    </citation>
    <scope>NUCLEOTIDE SEQUENCE</scope>
</reference>
<protein>
    <submittedName>
        <fullName evidence="1">Uncharacterized protein</fullName>
    </submittedName>
</protein>
<dbReference type="AlphaFoldDB" id="A0A8X6M2C4"/>